<gene>
    <name evidence="1" type="ORF">BU23DRAFT_604385</name>
</gene>
<protein>
    <submittedName>
        <fullName evidence="1">Uncharacterized protein</fullName>
    </submittedName>
</protein>
<dbReference type="InterPro" id="IPR025332">
    <property type="entry name" value="DUF4238"/>
</dbReference>
<organism evidence="1 2">
    <name type="scientific">Bimuria novae-zelandiae CBS 107.79</name>
    <dbReference type="NCBI Taxonomy" id="1447943"/>
    <lineage>
        <taxon>Eukaryota</taxon>
        <taxon>Fungi</taxon>
        <taxon>Dikarya</taxon>
        <taxon>Ascomycota</taxon>
        <taxon>Pezizomycotina</taxon>
        <taxon>Dothideomycetes</taxon>
        <taxon>Pleosporomycetidae</taxon>
        <taxon>Pleosporales</taxon>
        <taxon>Massarineae</taxon>
        <taxon>Didymosphaeriaceae</taxon>
        <taxon>Bimuria</taxon>
    </lineage>
</organism>
<name>A0A6A5UK01_9PLEO</name>
<keyword evidence="2" id="KW-1185">Reference proteome</keyword>
<dbReference type="EMBL" id="ML976768">
    <property type="protein sequence ID" value="KAF1965165.1"/>
    <property type="molecule type" value="Genomic_DNA"/>
</dbReference>
<sequence>MAAATQYSCRPRWCLKARVPPSHPVVPPPELLPSVHRQDEEGVTAVPQRKGQYDMYSDDSDLTQDQWRRVETQLGKLESKESEIFKRLVSTCGDGESFLELSHSDVTVLKIFIFVMKYRSKVFFERYNHKKREDYNADDKDNMLAYMRINNSSSLLTSGSITSLGSSLLNEEEEFVLSEHGYTLHEGPVDGEGKAWTDYHTLCIVDPRLAIIMRWECLPELVDDRDHAIRELNLQMMKAGQEQHANPKAAVSQFHHLPVYKLRNGYSKGENDEVIYNARSSIKNADGETALRLALESFVPLPGGGPYSVKNYPAEDDDRVKHLKKLEKVARSLNSKVTVAYQVPSIYNTTNPYDLWDLLQTLTERGTLIPSDLGTQANASEDPSGLYGPPLLRAQHAADIPVPFTPKSVSKFRASFMKQMAGED</sequence>
<reference evidence="1" key="1">
    <citation type="journal article" date="2020" name="Stud. Mycol.">
        <title>101 Dothideomycetes genomes: a test case for predicting lifestyles and emergence of pathogens.</title>
        <authorList>
            <person name="Haridas S."/>
            <person name="Albert R."/>
            <person name="Binder M."/>
            <person name="Bloem J."/>
            <person name="Labutti K."/>
            <person name="Salamov A."/>
            <person name="Andreopoulos B."/>
            <person name="Baker S."/>
            <person name="Barry K."/>
            <person name="Bills G."/>
            <person name="Bluhm B."/>
            <person name="Cannon C."/>
            <person name="Castanera R."/>
            <person name="Culley D."/>
            <person name="Daum C."/>
            <person name="Ezra D."/>
            <person name="Gonzalez J."/>
            <person name="Henrissat B."/>
            <person name="Kuo A."/>
            <person name="Liang C."/>
            <person name="Lipzen A."/>
            <person name="Lutzoni F."/>
            <person name="Magnuson J."/>
            <person name="Mondo S."/>
            <person name="Nolan M."/>
            <person name="Ohm R."/>
            <person name="Pangilinan J."/>
            <person name="Park H.-J."/>
            <person name="Ramirez L."/>
            <person name="Alfaro M."/>
            <person name="Sun H."/>
            <person name="Tritt A."/>
            <person name="Yoshinaga Y."/>
            <person name="Zwiers L.-H."/>
            <person name="Turgeon B."/>
            <person name="Goodwin S."/>
            <person name="Spatafora J."/>
            <person name="Crous P."/>
            <person name="Grigoriev I."/>
        </authorList>
    </citation>
    <scope>NUCLEOTIDE SEQUENCE</scope>
    <source>
        <strain evidence="1">CBS 107.79</strain>
    </source>
</reference>
<dbReference type="Proteomes" id="UP000800036">
    <property type="component" value="Unassembled WGS sequence"/>
</dbReference>
<evidence type="ECO:0000313" key="1">
    <source>
        <dbReference type="EMBL" id="KAF1965165.1"/>
    </source>
</evidence>
<dbReference type="OrthoDB" id="5340163at2759"/>
<evidence type="ECO:0000313" key="2">
    <source>
        <dbReference type="Proteomes" id="UP000800036"/>
    </source>
</evidence>
<proteinExistence type="predicted"/>
<dbReference type="Pfam" id="PF14022">
    <property type="entry name" value="DUF4238"/>
    <property type="match status" value="1"/>
</dbReference>
<dbReference type="AlphaFoldDB" id="A0A6A5UK01"/>
<accession>A0A6A5UK01</accession>